<dbReference type="Proteomes" id="UP000252355">
    <property type="component" value="Unassembled WGS sequence"/>
</dbReference>
<dbReference type="AlphaFoldDB" id="A0A367ZP57"/>
<feature type="signal peptide" evidence="1">
    <location>
        <begin position="1"/>
        <end position="16"/>
    </location>
</feature>
<evidence type="ECO:0000313" key="2">
    <source>
        <dbReference type="EMBL" id="RCK79924.1"/>
    </source>
</evidence>
<keyword evidence="1" id="KW-0732">Signal</keyword>
<reference evidence="2 3" key="1">
    <citation type="submission" date="2018-05" db="EMBL/GenBank/DDBJ databases">
        <title>A metagenomic window into the 2 km-deep terrestrial subsurface aquifer revealed taxonomically and functionally diverse microbial community comprising novel uncultured bacterial lineages.</title>
        <authorList>
            <person name="Kadnikov V.V."/>
            <person name="Mardanov A.V."/>
            <person name="Beletsky A.V."/>
            <person name="Banks D."/>
            <person name="Pimenov N.V."/>
            <person name="Frank Y.A."/>
            <person name="Karnachuk O.V."/>
            <person name="Ravin N.V."/>
        </authorList>
    </citation>
    <scope>NUCLEOTIDE SEQUENCE [LARGE SCALE GENOMIC DNA]</scope>
    <source>
        <strain evidence="2">BY5</strain>
    </source>
</reference>
<comment type="caution">
    <text evidence="2">The sequence shown here is derived from an EMBL/GenBank/DDBJ whole genome shotgun (WGS) entry which is preliminary data.</text>
</comment>
<name>A0A367ZP57_9BACT</name>
<proteinExistence type="predicted"/>
<evidence type="ECO:0000313" key="3">
    <source>
        <dbReference type="Proteomes" id="UP000252355"/>
    </source>
</evidence>
<dbReference type="EMBL" id="QOQW01000009">
    <property type="protein sequence ID" value="RCK79924.1"/>
    <property type="molecule type" value="Genomic_DNA"/>
</dbReference>
<evidence type="ECO:0000256" key="1">
    <source>
        <dbReference type="SAM" id="SignalP"/>
    </source>
</evidence>
<protein>
    <submittedName>
        <fullName evidence="2">Uncharacterized protein</fullName>
    </submittedName>
</protein>
<gene>
    <name evidence="2" type="ORF">OZSIB_3793</name>
</gene>
<feature type="chain" id="PRO_5016959521" evidence="1">
    <location>
        <begin position="17"/>
        <end position="249"/>
    </location>
</feature>
<sequence>MIFFALLVAVAPAGMAARLADFDQQFLQEVQRNHQTVSHKTGLVLTINRLLDCSATGRIDVALIGLNEAPEWVVETWMRHEPEAKEVSLSRYRMILNAGKPQSRTDFYRFRTIRSDGCVSEILYQNLPREKRAALIFQFENGDPTGQFKNLATVLEDLLACVEEGSFTVEKVAFTDVPQRVHDLWRRHVVPDLQDRPVLAQEFTANTPGGIETYWRLSASLPESAHEQTLLIYRDQVVFDIVDDTVKTF</sequence>
<accession>A0A367ZP57</accession>
<organism evidence="2 3">
    <name type="scientific">Candidatus Ozemobacter sibiricus</name>
    <dbReference type="NCBI Taxonomy" id="2268124"/>
    <lineage>
        <taxon>Bacteria</taxon>
        <taxon>Candidatus Ozemobacteria</taxon>
        <taxon>Candidatus Ozemobacterales</taxon>
        <taxon>Candidatus Ozemobacteraceae</taxon>
        <taxon>Candidatus Ozemobacter</taxon>
    </lineage>
</organism>